<dbReference type="AlphaFoldDB" id="A0A061A8T4"/>
<organism evidence="2 3">
    <name type="scientific">Acholeplasma oculi</name>
    <dbReference type="NCBI Taxonomy" id="35623"/>
    <lineage>
        <taxon>Bacteria</taxon>
        <taxon>Bacillati</taxon>
        <taxon>Mycoplasmatota</taxon>
        <taxon>Mollicutes</taxon>
        <taxon>Acholeplasmatales</taxon>
        <taxon>Acholeplasmataceae</taxon>
        <taxon>Acholeplasma</taxon>
    </lineage>
</organism>
<proteinExistence type="predicted"/>
<accession>A0A061A8T4</accession>
<dbReference type="PANTHER" id="PTHR33678">
    <property type="entry name" value="BLL1576 PROTEIN"/>
    <property type="match status" value="1"/>
</dbReference>
<dbReference type="HOGENOM" id="CLU_023034_5_2_14"/>
<dbReference type="PATRIC" id="fig|35623.3.peg.174"/>
<dbReference type="STRING" id="35623.Aocu_01750"/>
<gene>
    <name evidence="2" type="ORF">Aocu_01750</name>
</gene>
<reference evidence="3" key="1">
    <citation type="submission" date="2014-05" db="EMBL/GenBank/DDBJ databases">
        <authorList>
            <person name="Kube M."/>
        </authorList>
    </citation>
    <scope>NUCLEOTIDE SEQUENCE [LARGE SCALE GENOMIC DNA]</scope>
</reference>
<dbReference type="Proteomes" id="UP000032434">
    <property type="component" value="Chromosome 1"/>
</dbReference>
<evidence type="ECO:0000313" key="2">
    <source>
        <dbReference type="EMBL" id="CDR30248.1"/>
    </source>
</evidence>
<name>A0A061A8T4_9MOLU</name>
<dbReference type="InterPro" id="IPR004291">
    <property type="entry name" value="Transposase_IS66_central"/>
</dbReference>
<dbReference type="Pfam" id="PF03050">
    <property type="entry name" value="DDE_Tnp_IS66"/>
    <property type="match status" value="1"/>
</dbReference>
<dbReference type="KEGG" id="aoc:Aocu_01750"/>
<dbReference type="InParanoid" id="A0A061A8T4"/>
<dbReference type="RefSeq" id="WP_045748821.1">
    <property type="nucleotide sequence ID" value="NZ_FUZK01000002.1"/>
</dbReference>
<protein>
    <submittedName>
        <fullName evidence="2">Transposase, IS66</fullName>
    </submittedName>
</protein>
<keyword evidence="3" id="KW-1185">Reference proteome</keyword>
<dbReference type="EMBL" id="LK028559">
    <property type="protein sequence ID" value="CDR30248.1"/>
    <property type="molecule type" value="Genomic_DNA"/>
</dbReference>
<sequence length="206" mass="24133">MVSVHKKDILNIKLQRCWAHARRKFTYILKSIPKDQIKDTTSFKIVELICQLFKFEALYKETDVPVSDILNRRFIDQTPIINALKLYIIDTFLSLISLIESAIKYVRSIWSDLLEYFNHLYLEISNNIAEHAIKPFVINRKVFMKAGSYVGARYTTTIFSVIRTALINHLDIQKYLMYLLDNLGEIDLIDLLPYSDKLPKEILSKL</sequence>
<evidence type="ECO:0000313" key="3">
    <source>
        <dbReference type="Proteomes" id="UP000032434"/>
    </source>
</evidence>
<evidence type="ECO:0000259" key="1">
    <source>
        <dbReference type="Pfam" id="PF03050"/>
    </source>
</evidence>
<feature type="domain" description="Transposase IS66 central" evidence="1">
    <location>
        <begin position="11"/>
        <end position="153"/>
    </location>
</feature>
<dbReference type="InterPro" id="IPR052344">
    <property type="entry name" value="Transposase-related"/>
</dbReference>